<dbReference type="GO" id="GO:0005694">
    <property type="term" value="C:chromosome"/>
    <property type="evidence" value="ECO:0007669"/>
    <property type="project" value="TreeGrafter"/>
</dbReference>
<proteinExistence type="predicted"/>
<dbReference type="Gene3D" id="1.10.10.2830">
    <property type="match status" value="1"/>
</dbReference>
<feature type="domain" description="ParB-like N-terminal" evidence="1">
    <location>
        <begin position="9"/>
        <end position="101"/>
    </location>
</feature>
<dbReference type="SUPFAM" id="SSF110849">
    <property type="entry name" value="ParB/Sulfiredoxin"/>
    <property type="match status" value="1"/>
</dbReference>
<gene>
    <name evidence="3" type="ORF">MM171B01602_0005</name>
    <name evidence="2" type="ORF">MM415B01406_0018</name>
</gene>
<name>A0A6M3IMU9_9ZZZZ</name>
<dbReference type="Gene3D" id="3.90.1530.30">
    <property type="match status" value="1"/>
</dbReference>
<dbReference type="InterPro" id="IPR036086">
    <property type="entry name" value="ParB/Sulfiredoxin_sf"/>
</dbReference>
<evidence type="ECO:0000313" key="3">
    <source>
        <dbReference type="EMBL" id="QJB01976.1"/>
    </source>
</evidence>
<dbReference type="EMBL" id="MT141339">
    <property type="protein sequence ID" value="QJA58796.1"/>
    <property type="molecule type" value="Genomic_DNA"/>
</dbReference>
<dbReference type="GO" id="GO:0003677">
    <property type="term" value="F:DNA binding"/>
    <property type="evidence" value="ECO:0007669"/>
    <property type="project" value="InterPro"/>
</dbReference>
<protein>
    <recommendedName>
        <fullName evidence="1">ParB-like N-terminal domain-containing protein</fullName>
    </recommendedName>
</protein>
<organism evidence="2">
    <name type="scientific">viral metagenome</name>
    <dbReference type="NCBI Taxonomy" id="1070528"/>
    <lineage>
        <taxon>unclassified sequences</taxon>
        <taxon>metagenomes</taxon>
        <taxon>organismal metagenomes</taxon>
    </lineage>
</organism>
<dbReference type="GO" id="GO:0007059">
    <property type="term" value="P:chromosome segregation"/>
    <property type="evidence" value="ECO:0007669"/>
    <property type="project" value="TreeGrafter"/>
</dbReference>
<evidence type="ECO:0000259" key="1">
    <source>
        <dbReference type="SMART" id="SM00470"/>
    </source>
</evidence>
<dbReference type="NCBIfam" id="TIGR00180">
    <property type="entry name" value="parB_part"/>
    <property type="match status" value="1"/>
</dbReference>
<dbReference type="Pfam" id="PF02195">
    <property type="entry name" value="ParB_N"/>
    <property type="match status" value="1"/>
</dbReference>
<dbReference type="InterPro" id="IPR050336">
    <property type="entry name" value="Chromosome_partition/occlusion"/>
</dbReference>
<accession>A0A6M3IMU9</accession>
<dbReference type="SUPFAM" id="SSF109709">
    <property type="entry name" value="KorB DNA-binding domain-like"/>
    <property type="match status" value="1"/>
</dbReference>
<dbReference type="PANTHER" id="PTHR33375">
    <property type="entry name" value="CHROMOSOME-PARTITIONING PROTEIN PARB-RELATED"/>
    <property type="match status" value="1"/>
</dbReference>
<dbReference type="InterPro" id="IPR003115">
    <property type="entry name" value="ParB_N"/>
</dbReference>
<reference evidence="2" key="1">
    <citation type="submission" date="2020-03" db="EMBL/GenBank/DDBJ databases">
        <title>The deep terrestrial virosphere.</title>
        <authorList>
            <person name="Holmfeldt K."/>
            <person name="Nilsson E."/>
            <person name="Simone D."/>
            <person name="Lopez-Fernandez M."/>
            <person name="Wu X."/>
            <person name="de Brujin I."/>
            <person name="Lundin D."/>
            <person name="Andersson A."/>
            <person name="Bertilsson S."/>
            <person name="Dopson M."/>
        </authorList>
    </citation>
    <scope>NUCLEOTIDE SEQUENCE</scope>
    <source>
        <strain evidence="3">MM171B01602</strain>
        <strain evidence="2">MM415B01406</strain>
    </source>
</reference>
<dbReference type="InterPro" id="IPR004437">
    <property type="entry name" value="ParB/RepB/Spo0J"/>
</dbReference>
<dbReference type="PANTHER" id="PTHR33375:SF1">
    <property type="entry name" value="CHROMOSOME-PARTITIONING PROTEIN PARB-RELATED"/>
    <property type="match status" value="1"/>
</dbReference>
<dbReference type="EMBL" id="MT143749">
    <property type="protein sequence ID" value="QJB01976.1"/>
    <property type="molecule type" value="Genomic_DNA"/>
</dbReference>
<sequence>METILLDHKTIPLAQIRISASNVRADEPFGDEEDQSFVENVGTYGVMSPIYVRPVGDNMYEVYSGRRRYLAAKESGLTEISCIVKDVDDLEAFDLSVIENFHRKNVNPMVMGRAIRWRREREGISFGKYSKMTGISKTALFEYDSLCDLSPAMQNEVQRLTVPVMHALKVLRMNLPPEVEDTLAEEAKADGLEVFKRSLDRIAAEQEKRGAPTGLKIIRISWGFESPEYEALKRRAEEADIELGEYCQRVLKDHLKEL</sequence>
<dbReference type="SMART" id="SM00470">
    <property type="entry name" value="ParB"/>
    <property type="match status" value="1"/>
</dbReference>
<dbReference type="AlphaFoldDB" id="A0A6M3IMU9"/>
<evidence type="ECO:0000313" key="2">
    <source>
        <dbReference type="EMBL" id="QJA58796.1"/>
    </source>
</evidence>